<dbReference type="InterPro" id="IPR008925">
    <property type="entry name" value="aa_tRNA-synth_I_cd-bd_sf"/>
</dbReference>
<dbReference type="InterPro" id="IPR020751">
    <property type="entry name" value="aa-tRNA-synth_I_codon-bd_sub2"/>
</dbReference>
<sequence>MSKTIKTRFAPSPTGDLHIGSLRTALFAYLFARKNKGEFLLRIEDTDQTRYKEGSVEIIFEALKWAGINYDNQDNVIFQSRRTAIYQKYADELIEKGRAYYCFCSIERLVKMRAEQTAKKMAPKYDRKCLQLSAEEIQKKLAAAEAHVIRMKIPAGETVFKDLICGQVKFNHNEIDDQILIKSDGFPTYHLANVVDDHETEITDVIRAEEWLPSTPKHIILYHAFGWPVPEFAHLSLILAPDKSKLSKRHGATSVLEFKKLGYLPEALVNYIALLGWNPGTEQEIFSLKELEREFDLAQVNKAGAIFDIEKLNWLNGHYIRQMNLDELTNLCQPYLKNYLITDYGLRITDYKFDYLKSIVGLEQERLKKLSEIGERTKYFFIKPEYQPELLIWKKSNAKTIKERLEFLKDYLPQIPDENWTRETIEQALIEEIKHKGYSNGEVLWPMRVVLSGIDKSPSPFEIAEVLGKKETLARIKEAVGKL</sequence>
<keyword evidence="5 7" id="KW-0648">Protein biosynthesis</keyword>
<dbReference type="InterPro" id="IPR000924">
    <property type="entry name" value="Glu/Gln-tRNA-synth"/>
</dbReference>
<dbReference type="AlphaFoldDB" id="A0A1J4U2T5"/>
<gene>
    <name evidence="7" type="primary">gltX</name>
    <name evidence="10" type="ORF">AUJ29_01900</name>
</gene>
<feature type="short sequence motif" description="'HIGH' region" evidence="7">
    <location>
        <begin position="11"/>
        <end position="21"/>
    </location>
</feature>
<dbReference type="InterPro" id="IPR049940">
    <property type="entry name" value="GluQ/Sye"/>
</dbReference>
<feature type="domain" description="Glutamyl/glutaminyl-tRNA synthetase class Ib catalytic" evidence="8">
    <location>
        <begin position="5"/>
        <end position="314"/>
    </location>
</feature>
<dbReference type="InterPro" id="IPR020058">
    <property type="entry name" value="Glu/Gln-tRNA-synth_Ib_cat-dom"/>
</dbReference>
<dbReference type="PANTHER" id="PTHR43311:SF2">
    <property type="entry name" value="GLUTAMATE--TRNA LIGASE, MITOCHONDRIAL-RELATED"/>
    <property type="match status" value="1"/>
</dbReference>
<feature type="domain" description="Aminoacyl-tRNA synthetase class I anticodon-binding" evidence="9">
    <location>
        <begin position="327"/>
        <end position="479"/>
    </location>
</feature>
<feature type="binding site" evidence="7">
    <location>
        <position position="248"/>
    </location>
    <ligand>
        <name>ATP</name>
        <dbReference type="ChEBI" id="CHEBI:30616"/>
    </ligand>
</feature>
<dbReference type="Pfam" id="PF00749">
    <property type="entry name" value="tRNA-synt_1c"/>
    <property type="match status" value="1"/>
</dbReference>
<evidence type="ECO:0000256" key="1">
    <source>
        <dbReference type="ARBA" id="ARBA00007894"/>
    </source>
</evidence>
<dbReference type="Pfam" id="PF19269">
    <property type="entry name" value="Anticodon_2"/>
    <property type="match status" value="1"/>
</dbReference>
<comment type="similarity">
    <text evidence="1 7">Belongs to the class-I aminoacyl-tRNA synthetase family. Glutamate--tRNA ligase type 1 subfamily.</text>
</comment>
<comment type="subunit">
    <text evidence="7">Monomer.</text>
</comment>
<dbReference type="Gene3D" id="1.10.10.350">
    <property type="match status" value="1"/>
</dbReference>
<evidence type="ECO:0000313" key="10">
    <source>
        <dbReference type="EMBL" id="OIO17125.1"/>
    </source>
</evidence>
<dbReference type="NCBIfam" id="TIGR00464">
    <property type="entry name" value="gltX_bact"/>
    <property type="match status" value="1"/>
</dbReference>
<evidence type="ECO:0000259" key="9">
    <source>
        <dbReference type="Pfam" id="PF19269"/>
    </source>
</evidence>
<comment type="subcellular location">
    <subcellularLocation>
        <location evidence="7">Cytoplasm</location>
    </subcellularLocation>
</comment>
<dbReference type="InterPro" id="IPR014729">
    <property type="entry name" value="Rossmann-like_a/b/a_fold"/>
</dbReference>
<dbReference type="PANTHER" id="PTHR43311">
    <property type="entry name" value="GLUTAMATE--TRNA LIGASE"/>
    <property type="match status" value="1"/>
</dbReference>
<protein>
    <recommendedName>
        <fullName evidence="7">Glutamate--tRNA ligase</fullName>
        <ecNumber evidence="7">6.1.1.17</ecNumber>
    </recommendedName>
    <alternativeName>
        <fullName evidence="7">Glutamyl-tRNA synthetase</fullName>
        <shortName evidence="7">GluRS</shortName>
    </alternativeName>
</protein>
<comment type="catalytic activity">
    <reaction evidence="7">
        <text>tRNA(Glu) + L-glutamate + ATP = L-glutamyl-tRNA(Glu) + AMP + diphosphate</text>
        <dbReference type="Rhea" id="RHEA:23540"/>
        <dbReference type="Rhea" id="RHEA-COMP:9663"/>
        <dbReference type="Rhea" id="RHEA-COMP:9680"/>
        <dbReference type="ChEBI" id="CHEBI:29985"/>
        <dbReference type="ChEBI" id="CHEBI:30616"/>
        <dbReference type="ChEBI" id="CHEBI:33019"/>
        <dbReference type="ChEBI" id="CHEBI:78442"/>
        <dbReference type="ChEBI" id="CHEBI:78520"/>
        <dbReference type="ChEBI" id="CHEBI:456215"/>
        <dbReference type="EC" id="6.1.1.17"/>
    </reaction>
</comment>
<evidence type="ECO:0000256" key="3">
    <source>
        <dbReference type="ARBA" id="ARBA00022741"/>
    </source>
</evidence>
<keyword evidence="4 7" id="KW-0067">ATP-binding</keyword>
<dbReference type="InterPro" id="IPR004527">
    <property type="entry name" value="Glu-tRNA-ligase_bac/mito"/>
</dbReference>
<dbReference type="GO" id="GO:0006424">
    <property type="term" value="P:glutamyl-tRNA aminoacylation"/>
    <property type="evidence" value="ECO:0007669"/>
    <property type="project" value="UniProtKB-UniRule"/>
</dbReference>
<keyword evidence="2 7" id="KW-0436">Ligase</keyword>
<evidence type="ECO:0000313" key="11">
    <source>
        <dbReference type="Proteomes" id="UP000182465"/>
    </source>
</evidence>
<comment type="function">
    <text evidence="7">Catalyzes the attachment of glutamate to tRNA(Glu) in a two-step reaction: glutamate is first activated by ATP to form Glu-AMP and then transferred to the acceptor end of tRNA(Glu).</text>
</comment>
<dbReference type="GO" id="GO:0005829">
    <property type="term" value="C:cytosol"/>
    <property type="evidence" value="ECO:0007669"/>
    <property type="project" value="TreeGrafter"/>
</dbReference>
<feature type="short sequence motif" description="'KMSKS' region" evidence="7">
    <location>
        <begin position="245"/>
        <end position="249"/>
    </location>
</feature>
<dbReference type="InterPro" id="IPR045462">
    <property type="entry name" value="aa-tRNA-synth_I_cd-bd"/>
</dbReference>
<evidence type="ECO:0000256" key="4">
    <source>
        <dbReference type="ARBA" id="ARBA00022840"/>
    </source>
</evidence>
<name>A0A1J4U2T5_9BACT</name>
<dbReference type="SUPFAM" id="SSF52374">
    <property type="entry name" value="Nucleotidylyl transferase"/>
    <property type="match status" value="1"/>
</dbReference>
<comment type="caution">
    <text evidence="10">The sequence shown here is derived from an EMBL/GenBank/DDBJ whole genome shotgun (WGS) entry which is preliminary data.</text>
</comment>
<dbReference type="EMBL" id="MNVB01000041">
    <property type="protein sequence ID" value="OIO17125.1"/>
    <property type="molecule type" value="Genomic_DNA"/>
</dbReference>
<evidence type="ECO:0000259" key="8">
    <source>
        <dbReference type="Pfam" id="PF00749"/>
    </source>
</evidence>
<keyword evidence="7" id="KW-0963">Cytoplasm</keyword>
<dbReference type="Proteomes" id="UP000182465">
    <property type="component" value="Unassembled WGS sequence"/>
</dbReference>
<evidence type="ECO:0000256" key="5">
    <source>
        <dbReference type="ARBA" id="ARBA00022917"/>
    </source>
</evidence>
<reference evidence="10 11" key="1">
    <citation type="journal article" date="2016" name="Environ. Microbiol.">
        <title>Genomic resolution of a cold subsurface aquifer community provides metabolic insights for novel microbes adapted to high CO concentrations.</title>
        <authorList>
            <person name="Probst A.J."/>
            <person name="Castelle C.J."/>
            <person name="Singh A."/>
            <person name="Brown C.T."/>
            <person name="Anantharaman K."/>
            <person name="Sharon I."/>
            <person name="Hug L.A."/>
            <person name="Burstein D."/>
            <person name="Emerson J.B."/>
            <person name="Thomas B.C."/>
            <person name="Banfield J.F."/>
        </authorList>
    </citation>
    <scope>NUCLEOTIDE SEQUENCE [LARGE SCALE GENOMIC DNA]</scope>
    <source>
        <strain evidence="10">CG1_02_38_13</strain>
    </source>
</reference>
<accession>A0A1J4U2T5</accession>
<evidence type="ECO:0000256" key="7">
    <source>
        <dbReference type="HAMAP-Rule" id="MF_00022"/>
    </source>
</evidence>
<dbReference type="EC" id="6.1.1.17" evidence="7"/>
<dbReference type="SUPFAM" id="SSF48163">
    <property type="entry name" value="An anticodon-binding domain of class I aminoacyl-tRNA synthetases"/>
    <property type="match status" value="1"/>
</dbReference>
<comment type="caution">
    <text evidence="7">Lacks conserved residue(s) required for the propagation of feature annotation.</text>
</comment>
<dbReference type="CDD" id="cd00808">
    <property type="entry name" value="GluRS_core"/>
    <property type="match status" value="1"/>
</dbReference>
<proteinExistence type="inferred from homology"/>
<dbReference type="GO" id="GO:0008270">
    <property type="term" value="F:zinc ion binding"/>
    <property type="evidence" value="ECO:0007669"/>
    <property type="project" value="InterPro"/>
</dbReference>
<keyword evidence="6 7" id="KW-0030">Aminoacyl-tRNA synthetase</keyword>
<dbReference type="GO" id="GO:0005524">
    <property type="term" value="F:ATP binding"/>
    <property type="evidence" value="ECO:0007669"/>
    <property type="project" value="UniProtKB-UniRule"/>
</dbReference>
<evidence type="ECO:0000256" key="2">
    <source>
        <dbReference type="ARBA" id="ARBA00022598"/>
    </source>
</evidence>
<dbReference type="GO" id="GO:0004818">
    <property type="term" value="F:glutamate-tRNA ligase activity"/>
    <property type="evidence" value="ECO:0007669"/>
    <property type="project" value="UniProtKB-UniRule"/>
</dbReference>
<keyword evidence="3 7" id="KW-0547">Nucleotide-binding</keyword>
<dbReference type="InterPro" id="IPR033910">
    <property type="entry name" value="GluRS_core"/>
</dbReference>
<dbReference type="GO" id="GO:0000049">
    <property type="term" value="F:tRNA binding"/>
    <property type="evidence" value="ECO:0007669"/>
    <property type="project" value="InterPro"/>
</dbReference>
<dbReference type="HAMAP" id="MF_00022">
    <property type="entry name" value="Glu_tRNA_synth_type1"/>
    <property type="match status" value="1"/>
</dbReference>
<evidence type="ECO:0000256" key="6">
    <source>
        <dbReference type="ARBA" id="ARBA00023146"/>
    </source>
</evidence>
<dbReference type="FunFam" id="3.40.50.620:FF:000045">
    <property type="entry name" value="Glutamate--tRNA ligase, mitochondrial"/>
    <property type="match status" value="1"/>
</dbReference>
<dbReference type="Gene3D" id="3.40.50.620">
    <property type="entry name" value="HUPs"/>
    <property type="match status" value="1"/>
</dbReference>
<organism evidence="10 11">
    <name type="scientific">Candidatus Kuenenbacteria bacterium CG1_02_38_13</name>
    <dbReference type="NCBI Taxonomy" id="1805235"/>
    <lineage>
        <taxon>Bacteria</taxon>
        <taxon>Candidatus Kueneniibacteriota</taxon>
    </lineage>
</organism>
<dbReference type="PRINTS" id="PR00987">
    <property type="entry name" value="TRNASYNTHGLU"/>
</dbReference>